<dbReference type="Pfam" id="PF04608">
    <property type="entry name" value="PgpA"/>
    <property type="match status" value="1"/>
</dbReference>
<dbReference type="GO" id="GO:0008962">
    <property type="term" value="F:phosphatidylglycerophosphatase activity"/>
    <property type="evidence" value="ECO:0007669"/>
    <property type="project" value="UniProtKB-EC"/>
</dbReference>
<feature type="domain" description="YutG/PgpA" evidence="1">
    <location>
        <begin position="73"/>
        <end position="164"/>
    </location>
</feature>
<dbReference type="CDD" id="cd06971">
    <property type="entry name" value="PgpA"/>
    <property type="match status" value="1"/>
</dbReference>
<dbReference type="KEGG" id="apal:BN85404580"/>
<dbReference type="STRING" id="1318466.BN85404580"/>
<dbReference type="AlphaFoldDB" id="U4KP92"/>
<name>U4KP92_ALTPJ</name>
<dbReference type="EC" id="3.1.3.27" evidence="2"/>
<organism evidence="2 3">
    <name type="scientific">Alteracholeplasma palmae (strain ATCC 49389 / J233)</name>
    <name type="common">Acholeplasma palmae</name>
    <dbReference type="NCBI Taxonomy" id="1318466"/>
    <lineage>
        <taxon>Bacteria</taxon>
        <taxon>Bacillati</taxon>
        <taxon>Mycoplasmatota</taxon>
        <taxon>Mollicutes</taxon>
        <taxon>Acholeplasmatales</taxon>
        <taxon>Acholeplasmataceae</taxon>
        <taxon>Acholeplasma</taxon>
    </lineage>
</organism>
<proteinExistence type="predicted"/>
<dbReference type="GO" id="GO:0006629">
    <property type="term" value="P:lipid metabolic process"/>
    <property type="evidence" value="ECO:0007669"/>
    <property type="project" value="InterPro"/>
</dbReference>
<dbReference type="PIRSF" id="PIRSF019587">
    <property type="entry name" value="PGPase"/>
    <property type="match status" value="1"/>
</dbReference>
<dbReference type="InterPro" id="IPR007686">
    <property type="entry name" value="YutG/PgpA"/>
</dbReference>
<sequence length="191" mass="21534">MNNTKKKLLYTQEEMLRINKETLARRGVKVSEIAEIAYRQQSKYTEGVSLELCVQSVERILSFRDIFHHVQLASEIDRLAEEKLFKGPIQDILYEDLGLFGIDELMGIDVAGNYGTIGVTNFGEIDVNKQGIVSFLNEEGKKEGKCHTFLDDIVGSIAAAASTRVAQIMSEETAHESDAYEKTTIYDYIEK</sequence>
<evidence type="ECO:0000259" key="1">
    <source>
        <dbReference type="Pfam" id="PF04608"/>
    </source>
</evidence>
<dbReference type="HOGENOM" id="CLU_110655_0_0_14"/>
<reference evidence="2 3" key="1">
    <citation type="journal article" date="2013" name="J. Mol. Microbiol. Biotechnol.">
        <title>Analysis of the Complete Genomes of Acholeplasma brassicae , A. palmae and A. laidlawii and Their Comparison to the Obligate Parasites from ' Candidatus Phytoplasma'.</title>
        <authorList>
            <person name="Kube M."/>
            <person name="Siewert C."/>
            <person name="Migdoll A.M."/>
            <person name="Duduk B."/>
            <person name="Holz S."/>
            <person name="Rabus R."/>
            <person name="Seemuller E."/>
            <person name="Mitrovic J."/>
            <person name="Muller I."/>
            <person name="Buttner C."/>
            <person name="Reinhardt R."/>
        </authorList>
    </citation>
    <scope>NUCLEOTIDE SEQUENCE [LARGE SCALE GENOMIC DNA]</scope>
    <source>
        <strain evidence="2 3">J233</strain>
    </source>
</reference>
<accession>U4KP92</accession>
<dbReference type="SUPFAM" id="SSF101307">
    <property type="entry name" value="YutG-like"/>
    <property type="match status" value="1"/>
</dbReference>
<dbReference type="Proteomes" id="UP000032740">
    <property type="component" value="Chromosome"/>
</dbReference>
<dbReference type="InterPro" id="IPR036681">
    <property type="entry name" value="PgpA-like_sf"/>
</dbReference>
<gene>
    <name evidence="2" type="primary">pgpA2</name>
    <name evidence="2" type="ORF">BN85404580</name>
</gene>
<dbReference type="EMBL" id="FO681347">
    <property type="protein sequence ID" value="CCV64035.1"/>
    <property type="molecule type" value="Genomic_DNA"/>
</dbReference>
<evidence type="ECO:0000313" key="2">
    <source>
        <dbReference type="EMBL" id="CCV64035.1"/>
    </source>
</evidence>
<protein>
    <submittedName>
        <fullName evidence="2">Phosphatidylglycerophosphatase A</fullName>
        <ecNumber evidence="2">3.1.3.27</ecNumber>
    </submittedName>
</protein>
<dbReference type="InterPro" id="IPR026038">
    <property type="entry name" value="Put_PGPase"/>
</dbReference>
<dbReference type="RefSeq" id="WP_026657083.1">
    <property type="nucleotide sequence ID" value="NC_022538.1"/>
</dbReference>
<evidence type="ECO:0000313" key="3">
    <source>
        <dbReference type="Proteomes" id="UP000032740"/>
    </source>
</evidence>
<keyword evidence="2" id="KW-0378">Hydrolase</keyword>
<dbReference type="Gene3D" id="1.10.3760.10">
    <property type="entry name" value="PgpA-like"/>
    <property type="match status" value="1"/>
</dbReference>
<keyword evidence="3" id="KW-1185">Reference proteome</keyword>
<dbReference type="OrthoDB" id="9793244at2"/>